<sequence length="680" mass="73805">MKTNLPRPLTRKTRFLRSVSGSVMPSALAHWLGVRAIAIAPEQIAVREGLRAGVAVGTVMIVALYLNMPLMAWSAFAAFWTCLVDPGGLLRPRLEAMLKFGASGTLITGIMSAASGYGTLTAFIGLGICSFLCGLARMRGAVATQISVLAAIVAVVAVCYPQTPMGAVHLSGLFVLGAAWATCICVLAWPVDPYAPQRQSCAAIFREQARMTRRLMSYMQPAAPESLMQHDAISAYRRDIRSRIEQARAKVEILSAGATTSHTRGTLLPAVEAADRIFIALMAFEHAVLSGTPTPQARRTVRLVAATLQRVAQQITHQHPRPEALQKSIRFLTLLSQREEDLFTKGARICADALRDLQAAWQSPASASRAEAGTRPTQTEKAVKPTIPTSMFVRHAARLSVAVMVAYAISLKLNLPYAYWAMMAVVVVTQPRVNTTLPRTIERVVGSIAGGLLAAVMGVLLPMWSILLLVFPLAAATIALRSVNYTLCVMFMTQLFVLVTDLVSPALGWDVALSRSINNIMGSLVGLAGCLLLWPERRGAPLSAQLVAAFKANMRYAALATNPQQRDWQQIEQARRDAGTTTTQAEILYQQLRVEGLRRAEHLNISGEILFLLRKMAGAASVWWLEQTSPASAEALQRAELYASLGEDFMNPATNTPHADAELSLEKILALLRSLDLDTF</sequence>
<evidence type="ECO:0000256" key="3">
    <source>
        <dbReference type="ARBA" id="ARBA00022692"/>
    </source>
</evidence>
<organism evidence="9 10">
    <name type="scientific">Acetobacter indonesiensis</name>
    <dbReference type="NCBI Taxonomy" id="104101"/>
    <lineage>
        <taxon>Bacteria</taxon>
        <taxon>Pseudomonadati</taxon>
        <taxon>Pseudomonadota</taxon>
        <taxon>Alphaproteobacteria</taxon>
        <taxon>Acetobacterales</taxon>
        <taxon>Acetobacteraceae</taxon>
        <taxon>Acetobacter</taxon>
    </lineage>
</organism>
<keyword evidence="4 7" id="KW-1133">Transmembrane helix</keyword>
<feature type="transmembrane region" description="Helical" evidence="7">
    <location>
        <begin position="448"/>
        <end position="471"/>
    </location>
</feature>
<evidence type="ECO:0000256" key="5">
    <source>
        <dbReference type="ARBA" id="ARBA00023136"/>
    </source>
</evidence>
<evidence type="ECO:0000256" key="4">
    <source>
        <dbReference type="ARBA" id="ARBA00022989"/>
    </source>
</evidence>
<proteinExistence type="inferred from homology"/>
<protein>
    <submittedName>
        <fullName evidence="9">Membrane protein</fullName>
    </submittedName>
</protein>
<gene>
    <name evidence="9" type="ORF">HK17_02450</name>
</gene>
<evidence type="ECO:0000259" key="8">
    <source>
        <dbReference type="Pfam" id="PF13515"/>
    </source>
</evidence>
<evidence type="ECO:0000313" key="9">
    <source>
        <dbReference type="EMBL" id="OUI94898.1"/>
    </source>
</evidence>
<evidence type="ECO:0000256" key="1">
    <source>
        <dbReference type="ARBA" id="ARBA00004651"/>
    </source>
</evidence>
<dbReference type="PANTHER" id="PTHR30509:SF9">
    <property type="entry name" value="MULTIDRUG RESISTANCE PROTEIN MDTO"/>
    <property type="match status" value="1"/>
</dbReference>
<keyword evidence="2" id="KW-1003">Cell membrane</keyword>
<dbReference type="Pfam" id="PF13515">
    <property type="entry name" value="FUSC_2"/>
    <property type="match status" value="1"/>
</dbReference>
<keyword evidence="5 7" id="KW-0472">Membrane</keyword>
<name>A0A252AW86_9PROT</name>
<feature type="domain" description="Integral membrane bound transporter" evidence="8">
    <location>
        <begin position="406"/>
        <end position="528"/>
    </location>
</feature>
<dbReference type="GO" id="GO:0005886">
    <property type="term" value="C:plasma membrane"/>
    <property type="evidence" value="ECO:0007669"/>
    <property type="project" value="UniProtKB-SubCell"/>
</dbReference>
<evidence type="ECO:0000256" key="2">
    <source>
        <dbReference type="ARBA" id="ARBA00022475"/>
    </source>
</evidence>
<feature type="transmembrane region" description="Helical" evidence="7">
    <location>
        <begin position="52"/>
        <end position="84"/>
    </location>
</feature>
<accession>A0A252AW86</accession>
<dbReference type="AlphaFoldDB" id="A0A252AW86"/>
<comment type="similarity">
    <text evidence="6">Belongs to the YccS/YhfK family.</text>
</comment>
<dbReference type="InterPro" id="IPR049453">
    <property type="entry name" value="Memb_transporter_dom"/>
</dbReference>
<evidence type="ECO:0000313" key="10">
    <source>
        <dbReference type="Proteomes" id="UP000194641"/>
    </source>
</evidence>
<reference evidence="10" key="1">
    <citation type="submission" date="2014-06" db="EMBL/GenBank/DDBJ databases">
        <authorList>
            <person name="Winans N.J."/>
            <person name="Newell P.D."/>
            <person name="Douglas A.E."/>
        </authorList>
    </citation>
    <scope>NUCLEOTIDE SEQUENCE [LARGE SCALE GENOMIC DNA]</scope>
</reference>
<feature type="transmembrane region" description="Helical" evidence="7">
    <location>
        <begin position="401"/>
        <end position="428"/>
    </location>
</feature>
<evidence type="ECO:0000256" key="6">
    <source>
        <dbReference type="ARBA" id="ARBA00043993"/>
    </source>
</evidence>
<feature type="transmembrane region" description="Helical" evidence="7">
    <location>
        <begin position="169"/>
        <end position="189"/>
    </location>
</feature>
<dbReference type="Proteomes" id="UP000194641">
    <property type="component" value="Unassembled WGS sequence"/>
</dbReference>
<feature type="transmembrane region" description="Helical" evidence="7">
    <location>
        <begin position="143"/>
        <end position="163"/>
    </location>
</feature>
<dbReference type="EMBL" id="JOPA01000012">
    <property type="protein sequence ID" value="OUI94898.1"/>
    <property type="molecule type" value="Genomic_DNA"/>
</dbReference>
<dbReference type="PANTHER" id="PTHR30509">
    <property type="entry name" value="P-HYDROXYBENZOIC ACID EFFLUX PUMP SUBUNIT-RELATED"/>
    <property type="match status" value="1"/>
</dbReference>
<dbReference type="RefSeq" id="WP_086659059.1">
    <property type="nucleotide sequence ID" value="NZ_JBJJWX010000006.1"/>
</dbReference>
<feature type="transmembrane region" description="Helical" evidence="7">
    <location>
        <begin position="483"/>
        <end position="504"/>
    </location>
</feature>
<comment type="subcellular location">
    <subcellularLocation>
        <location evidence="1">Cell membrane</location>
        <topology evidence="1">Multi-pass membrane protein</topology>
    </subcellularLocation>
</comment>
<evidence type="ECO:0000256" key="7">
    <source>
        <dbReference type="SAM" id="Phobius"/>
    </source>
</evidence>
<comment type="caution">
    <text evidence="9">The sequence shown here is derived from an EMBL/GenBank/DDBJ whole genome shotgun (WGS) entry which is preliminary data.</text>
</comment>
<keyword evidence="3 7" id="KW-0812">Transmembrane</keyword>